<keyword evidence="1" id="KW-1133">Transmembrane helix</keyword>
<evidence type="ECO:0000313" key="3">
    <source>
        <dbReference type="Proteomes" id="UP000024635"/>
    </source>
</evidence>
<accession>A0A016RT48</accession>
<name>A0A016RT48_9BILA</name>
<dbReference type="STRING" id="53326.A0A016RT48"/>
<proteinExistence type="predicted"/>
<feature type="transmembrane region" description="Helical" evidence="1">
    <location>
        <begin position="67"/>
        <end position="88"/>
    </location>
</feature>
<comment type="caution">
    <text evidence="2">The sequence shown here is derived from an EMBL/GenBank/DDBJ whole genome shotgun (WGS) entry which is preliminary data.</text>
</comment>
<evidence type="ECO:0000313" key="2">
    <source>
        <dbReference type="EMBL" id="EYB81481.1"/>
    </source>
</evidence>
<sequence>MTLELRPFAKDMCLCGLLSLSLSVHLICCIEVFFSMVLLIQAPDLLTMDGTYFYFLGLLDGGGESLFALHVIMCSSCVITAILLYVGSRNRFPFLLLPHLIWQYVFIIVSVVISTVLLILGFRGEMLLPSSVVLSGMLLIPGELLELASSSCIFAFWLVSNSRIFGVL</sequence>
<organism evidence="2 3">
    <name type="scientific">Ancylostoma ceylanicum</name>
    <dbReference type="NCBI Taxonomy" id="53326"/>
    <lineage>
        <taxon>Eukaryota</taxon>
        <taxon>Metazoa</taxon>
        <taxon>Ecdysozoa</taxon>
        <taxon>Nematoda</taxon>
        <taxon>Chromadorea</taxon>
        <taxon>Rhabditida</taxon>
        <taxon>Rhabditina</taxon>
        <taxon>Rhabditomorpha</taxon>
        <taxon>Strongyloidea</taxon>
        <taxon>Ancylostomatidae</taxon>
        <taxon>Ancylostomatinae</taxon>
        <taxon>Ancylostoma</taxon>
    </lineage>
</organism>
<dbReference type="EMBL" id="JARK01001718">
    <property type="protein sequence ID" value="EYB81481.1"/>
    <property type="molecule type" value="Genomic_DNA"/>
</dbReference>
<feature type="transmembrane region" description="Helical" evidence="1">
    <location>
        <begin position="12"/>
        <end position="40"/>
    </location>
</feature>
<gene>
    <name evidence="2" type="primary">Acey_s0382.g369</name>
    <name evidence="2" type="synonym">Acey-Y44A6D.6</name>
    <name evidence="2" type="ORF">Y032_0382g369</name>
</gene>
<evidence type="ECO:0000256" key="1">
    <source>
        <dbReference type="SAM" id="Phobius"/>
    </source>
</evidence>
<keyword evidence="1" id="KW-0812">Transmembrane</keyword>
<dbReference type="OrthoDB" id="5861476at2759"/>
<protein>
    <submittedName>
        <fullName evidence="2">Uncharacterized protein</fullName>
    </submittedName>
</protein>
<feature type="transmembrane region" description="Helical" evidence="1">
    <location>
        <begin position="134"/>
        <end position="159"/>
    </location>
</feature>
<keyword evidence="3" id="KW-1185">Reference proteome</keyword>
<feature type="transmembrane region" description="Helical" evidence="1">
    <location>
        <begin position="100"/>
        <end position="122"/>
    </location>
</feature>
<dbReference type="AlphaFoldDB" id="A0A016RT48"/>
<dbReference type="Proteomes" id="UP000024635">
    <property type="component" value="Unassembled WGS sequence"/>
</dbReference>
<reference evidence="3" key="1">
    <citation type="journal article" date="2015" name="Nat. Genet.">
        <title>The genome and transcriptome of the zoonotic hookworm Ancylostoma ceylanicum identify infection-specific gene families.</title>
        <authorList>
            <person name="Schwarz E.M."/>
            <person name="Hu Y."/>
            <person name="Antoshechkin I."/>
            <person name="Miller M.M."/>
            <person name="Sternberg P.W."/>
            <person name="Aroian R.V."/>
        </authorList>
    </citation>
    <scope>NUCLEOTIDE SEQUENCE</scope>
    <source>
        <strain evidence="3">HY135</strain>
    </source>
</reference>
<keyword evidence="1" id="KW-0472">Membrane</keyword>